<keyword evidence="2" id="KW-1185">Reference proteome</keyword>
<proteinExistence type="predicted"/>
<dbReference type="OrthoDB" id="3403535at2"/>
<dbReference type="Proteomes" id="UP000198226">
    <property type="component" value="Chromosome I"/>
</dbReference>
<name>A0A109IHP5_9ACTN</name>
<evidence type="ECO:0000313" key="1">
    <source>
        <dbReference type="EMBL" id="SCG81132.1"/>
    </source>
</evidence>
<accession>A0A109IHP5</accession>
<sequence length="266" mass="26409">MADYDEYAAAVRQLSTRIREGGSGAAAEAERRRALSAGVDQLGQRLAAQEQRLDQLGAAAGLSPVVDAADRGPAADRAPGSGPASVAGRDIAATAGASAAGRDAAATVGASAAGRDAAATVGADGDADGDPAVALAQARRLVDEADRLGGRAEALARRPALLPTWSPTARAVAVYLGCAATGALAMLALVVANGSGLVDGVTLGALTCAGLPLISFVTGWLVLGRWGRPALAGADASRFAPLGFVICALLLPSTYCVVLLLVRFLG</sequence>
<dbReference type="AlphaFoldDB" id="A0A109IHP5"/>
<dbReference type="RefSeq" id="WP_067312607.1">
    <property type="nucleotide sequence ID" value="NZ_LRMV01000132.1"/>
</dbReference>
<organism evidence="1 2">
    <name type="scientific">Micromonospora rifamycinica</name>
    <dbReference type="NCBI Taxonomy" id="291594"/>
    <lineage>
        <taxon>Bacteria</taxon>
        <taxon>Bacillati</taxon>
        <taxon>Actinomycetota</taxon>
        <taxon>Actinomycetes</taxon>
        <taxon>Micromonosporales</taxon>
        <taxon>Micromonosporaceae</taxon>
        <taxon>Micromonospora</taxon>
    </lineage>
</organism>
<dbReference type="EMBL" id="LT607752">
    <property type="protein sequence ID" value="SCG81132.1"/>
    <property type="molecule type" value="Genomic_DNA"/>
</dbReference>
<evidence type="ECO:0000313" key="2">
    <source>
        <dbReference type="Proteomes" id="UP000198226"/>
    </source>
</evidence>
<gene>
    <name evidence="1" type="ORF">GA0070623_5505</name>
</gene>
<protein>
    <submittedName>
        <fullName evidence="1">Uncharacterized protein</fullName>
    </submittedName>
</protein>
<reference evidence="2" key="1">
    <citation type="submission" date="2016-06" db="EMBL/GenBank/DDBJ databases">
        <authorList>
            <person name="Varghese N."/>
            <person name="Submissions Spin"/>
        </authorList>
    </citation>
    <scope>NUCLEOTIDE SEQUENCE [LARGE SCALE GENOMIC DNA]</scope>
    <source>
        <strain evidence="2">DSM 44983</strain>
    </source>
</reference>